<gene>
    <name evidence="1" type="ORF">C5F49_08935</name>
</gene>
<name>A0A7D5M2K0_9ARCH</name>
<dbReference type="KEGG" id="nox:C5F49_08935"/>
<reference evidence="1 2" key="1">
    <citation type="submission" date="2018-02" db="EMBL/GenBank/DDBJ databases">
        <title>Complete genome of Nitrosopumilus oxyclinae HCE1.</title>
        <authorList>
            <person name="Qin W."/>
            <person name="Zheng Y."/>
            <person name="Stahl D.A."/>
        </authorList>
    </citation>
    <scope>NUCLEOTIDE SEQUENCE [LARGE SCALE GENOMIC DNA]</scope>
    <source>
        <strain evidence="1 2">HCE1</strain>
    </source>
</reference>
<proteinExistence type="predicted"/>
<dbReference type="RefSeq" id="WP_179362687.1">
    <property type="nucleotide sequence ID" value="NZ_CP026994.1"/>
</dbReference>
<dbReference type="Proteomes" id="UP000509441">
    <property type="component" value="Chromosome"/>
</dbReference>
<dbReference type="AlphaFoldDB" id="A0A7D5M2K0"/>
<dbReference type="OrthoDB" id="4649at2157"/>
<evidence type="ECO:0000313" key="1">
    <source>
        <dbReference type="EMBL" id="QLH05434.1"/>
    </source>
</evidence>
<dbReference type="GeneID" id="56062121"/>
<dbReference type="EMBL" id="CP026994">
    <property type="protein sequence ID" value="QLH05434.1"/>
    <property type="molecule type" value="Genomic_DNA"/>
</dbReference>
<evidence type="ECO:0000313" key="2">
    <source>
        <dbReference type="Proteomes" id="UP000509441"/>
    </source>
</evidence>
<protein>
    <submittedName>
        <fullName evidence="1">Uncharacterized protein</fullName>
    </submittedName>
</protein>
<keyword evidence="2" id="KW-1185">Reference proteome</keyword>
<accession>A0A7D5M2K0</accession>
<sequence>MTLEEGLELISNYRKALEKFLETLPEQSVQLGSEMINTLSMNSKNEIKNLDAIEKALKRQPNYESGLSE</sequence>
<organism evidence="1 2">
    <name type="scientific">Nitrosopumilus oxyclinae</name>
    <dbReference type="NCBI Taxonomy" id="1959104"/>
    <lineage>
        <taxon>Archaea</taxon>
        <taxon>Nitrososphaerota</taxon>
        <taxon>Nitrososphaeria</taxon>
        <taxon>Nitrosopumilales</taxon>
        <taxon>Nitrosopumilaceae</taxon>
        <taxon>Nitrosopumilus</taxon>
    </lineage>
</organism>